<reference evidence="1 2" key="1">
    <citation type="submission" date="2018-06" db="EMBL/GenBank/DDBJ databases">
        <authorList>
            <consortium name="Pathogen Informatics"/>
            <person name="Doyle S."/>
        </authorList>
    </citation>
    <scope>NUCLEOTIDE SEQUENCE [LARGE SCALE GENOMIC DNA]</scope>
    <source>
        <strain evidence="1 2">NCTC11978</strain>
    </source>
</reference>
<dbReference type="RefSeq" id="WP_115174565.1">
    <property type="nucleotide sequence ID" value="NZ_UGNY01000001.1"/>
</dbReference>
<sequence>MQIIDKFIDAFKDANPEDLKETPHNLYLELIAHLISILPMLKDKSFEDEKEIRVYFIDGKFISDPATNSPPFIFLLRLKII</sequence>
<accession>A0A378IQX2</accession>
<dbReference type="EMBL" id="UGNY01000001">
    <property type="protein sequence ID" value="STX37483.1"/>
    <property type="molecule type" value="Genomic_DNA"/>
</dbReference>
<dbReference type="Proteomes" id="UP000254033">
    <property type="component" value="Unassembled WGS sequence"/>
</dbReference>
<evidence type="ECO:0000313" key="1">
    <source>
        <dbReference type="EMBL" id="STX37483.1"/>
    </source>
</evidence>
<evidence type="ECO:0000313" key="2">
    <source>
        <dbReference type="Proteomes" id="UP000254033"/>
    </source>
</evidence>
<name>A0A378IQX2_9GAMM</name>
<organism evidence="1 2">
    <name type="scientific">Legionella feeleii</name>
    <dbReference type="NCBI Taxonomy" id="453"/>
    <lineage>
        <taxon>Bacteria</taxon>
        <taxon>Pseudomonadati</taxon>
        <taxon>Pseudomonadota</taxon>
        <taxon>Gammaproteobacteria</taxon>
        <taxon>Legionellales</taxon>
        <taxon>Legionellaceae</taxon>
        <taxon>Legionella</taxon>
    </lineage>
</organism>
<gene>
    <name evidence="1" type="ORF">NCTC11978_00650</name>
</gene>
<dbReference type="AlphaFoldDB" id="A0A378IQX2"/>
<protein>
    <submittedName>
        <fullName evidence="1">Uncharacterized protein</fullName>
    </submittedName>
</protein>
<proteinExistence type="predicted"/>